<keyword evidence="1" id="KW-1133">Transmembrane helix</keyword>
<keyword evidence="3" id="KW-1185">Reference proteome</keyword>
<sequence length="61" mass="6961">MVKIPDDRNLTLFVIATIRVFIGTLVGLLGYVLTKEIYFLIVGFLLGLGFAIVYRDRRNEN</sequence>
<organism evidence="2 3">
    <name type="scientific">Streptococcus urinalis 2285-97</name>
    <dbReference type="NCBI Taxonomy" id="764291"/>
    <lineage>
        <taxon>Bacteria</taxon>
        <taxon>Bacillati</taxon>
        <taxon>Bacillota</taxon>
        <taxon>Bacilli</taxon>
        <taxon>Lactobacillales</taxon>
        <taxon>Streptococcaceae</taxon>
        <taxon>Streptococcus</taxon>
    </lineage>
</organism>
<feature type="transmembrane region" description="Helical" evidence="1">
    <location>
        <begin position="12"/>
        <end position="31"/>
    </location>
</feature>
<feature type="transmembrane region" description="Helical" evidence="1">
    <location>
        <begin position="37"/>
        <end position="54"/>
    </location>
</feature>
<dbReference type="AlphaFoldDB" id="G5KEC9"/>
<keyword evidence="1" id="KW-0472">Membrane</keyword>
<dbReference type="STRING" id="764291.STRUR_2067"/>
<keyword evidence="1" id="KW-0812">Transmembrane</keyword>
<protein>
    <submittedName>
        <fullName evidence="2">Uncharacterized protein</fullName>
    </submittedName>
</protein>
<dbReference type="Proteomes" id="UP000005388">
    <property type="component" value="Unassembled WGS sequence"/>
</dbReference>
<reference evidence="2 3" key="1">
    <citation type="journal article" date="2014" name="Int. J. Syst. Evol. Microbiol.">
        <title>Phylogenomics and the dynamic genome evolution of the genus Streptococcus.</title>
        <authorList>
            <consortium name="The Broad Institute Genome Sequencing Platform"/>
            <person name="Richards V.P."/>
            <person name="Palmer S.R."/>
            <person name="Pavinski Bitar P.D."/>
            <person name="Qin X."/>
            <person name="Weinstock G.M."/>
            <person name="Highlander S.K."/>
            <person name="Town C.D."/>
            <person name="Burne R.A."/>
            <person name="Stanhope M.J."/>
        </authorList>
    </citation>
    <scope>NUCLEOTIDE SEQUENCE [LARGE SCALE GENOMIC DNA]</scope>
    <source>
        <strain evidence="2 3">2285-97</strain>
    </source>
</reference>
<evidence type="ECO:0000313" key="3">
    <source>
        <dbReference type="Proteomes" id="UP000005388"/>
    </source>
</evidence>
<gene>
    <name evidence="2" type="ORF">STRUR_2067</name>
</gene>
<evidence type="ECO:0000256" key="1">
    <source>
        <dbReference type="SAM" id="Phobius"/>
    </source>
</evidence>
<evidence type="ECO:0000313" key="2">
    <source>
        <dbReference type="EMBL" id="EHJ55682.1"/>
    </source>
</evidence>
<dbReference type="RefSeq" id="WP_006738475.1">
    <property type="nucleotide sequence ID" value="NZ_AEUZ02000001.1"/>
</dbReference>
<accession>G5KEC9</accession>
<dbReference type="EMBL" id="AEUZ02000001">
    <property type="protein sequence ID" value="EHJ55682.1"/>
    <property type="molecule type" value="Genomic_DNA"/>
</dbReference>
<proteinExistence type="predicted"/>
<comment type="caution">
    <text evidence="2">The sequence shown here is derived from an EMBL/GenBank/DDBJ whole genome shotgun (WGS) entry which is preliminary data.</text>
</comment>
<name>G5KEC9_9STRE</name>